<evidence type="ECO:0000313" key="2">
    <source>
        <dbReference type="Proteomes" id="UP001179952"/>
    </source>
</evidence>
<accession>A0AAV9ARJ8</accession>
<evidence type="ECO:0000313" key="1">
    <source>
        <dbReference type="EMBL" id="KAK1266787.1"/>
    </source>
</evidence>
<reference evidence="1" key="2">
    <citation type="submission" date="2023-06" db="EMBL/GenBank/DDBJ databases">
        <authorList>
            <person name="Ma L."/>
            <person name="Liu K.-W."/>
            <person name="Li Z."/>
            <person name="Hsiao Y.-Y."/>
            <person name="Qi Y."/>
            <person name="Fu T."/>
            <person name="Tang G."/>
            <person name="Zhang D."/>
            <person name="Sun W.-H."/>
            <person name="Liu D.-K."/>
            <person name="Li Y."/>
            <person name="Chen G.-Z."/>
            <person name="Liu X.-D."/>
            <person name="Liao X.-Y."/>
            <person name="Jiang Y.-T."/>
            <person name="Yu X."/>
            <person name="Hao Y."/>
            <person name="Huang J."/>
            <person name="Zhao X.-W."/>
            <person name="Ke S."/>
            <person name="Chen Y.-Y."/>
            <person name="Wu W.-L."/>
            <person name="Hsu J.-L."/>
            <person name="Lin Y.-F."/>
            <person name="Huang M.-D."/>
            <person name="Li C.-Y."/>
            <person name="Huang L."/>
            <person name="Wang Z.-W."/>
            <person name="Zhao X."/>
            <person name="Zhong W.-Y."/>
            <person name="Peng D.-H."/>
            <person name="Ahmad S."/>
            <person name="Lan S."/>
            <person name="Zhang J.-S."/>
            <person name="Tsai W.-C."/>
            <person name="Van De Peer Y."/>
            <person name="Liu Z.-J."/>
        </authorList>
    </citation>
    <scope>NUCLEOTIDE SEQUENCE</scope>
    <source>
        <strain evidence="1">SCP</strain>
        <tissue evidence="1">Leaves</tissue>
    </source>
</reference>
<dbReference type="EMBL" id="JAUJYN010000007">
    <property type="protein sequence ID" value="KAK1266787.1"/>
    <property type="molecule type" value="Genomic_DNA"/>
</dbReference>
<protein>
    <submittedName>
        <fullName evidence="1">Uncharacterized protein</fullName>
    </submittedName>
</protein>
<dbReference type="AlphaFoldDB" id="A0AAV9ARJ8"/>
<gene>
    <name evidence="1" type="ORF">QJS04_geneDACA000731</name>
</gene>
<keyword evidence="2" id="KW-1185">Reference proteome</keyword>
<reference evidence="1" key="1">
    <citation type="journal article" date="2023" name="Nat. Commun.">
        <title>Diploid and tetraploid genomes of Acorus and the evolution of monocots.</title>
        <authorList>
            <person name="Ma L."/>
            <person name="Liu K.W."/>
            <person name="Li Z."/>
            <person name="Hsiao Y.Y."/>
            <person name="Qi Y."/>
            <person name="Fu T."/>
            <person name="Tang G.D."/>
            <person name="Zhang D."/>
            <person name="Sun W.H."/>
            <person name="Liu D.K."/>
            <person name="Li Y."/>
            <person name="Chen G.Z."/>
            <person name="Liu X.D."/>
            <person name="Liao X.Y."/>
            <person name="Jiang Y.T."/>
            <person name="Yu X."/>
            <person name="Hao Y."/>
            <person name="Huang J."/>
            <person name="Zhao X.W."/>
            <person name="Ke S."/>
            <person name="Chen Y.Y."/>
            <person name="Wu W.L."/>
            <person name="Hsu J.L."/>
            <person name="Lin Y.F."/>
            <person name="Huang M.D."/>
            <person name="Li C.Y."/>
            <person name="Huang L."/>
            <person name="Wang Z.W."/>
            <person name="Zhao X."/>
            <person name="Zhong W.Y."/>
            <person name="Peng D.H."/>
            <person name="Ahmad S."/>
            <person name="Lan S."/>
            <person name="Zhang J.S."/>
            <person name="Tsai W.C."/>
            <person name="Van de Peer Y."/>
            <person name="Liu Z.J."/>
        </authorList>
    </citation>
    <scope>NUCLEOTIDE SEQUENCE</scope>
    <source>
        <strain evidence="1">SCP</strain>
    </source>
</reference>
<sequence>MEFLGGLLKRVREAKKALTNTGPVPTVTEVPNNLYDQHKDGIPQPIMPQQVQNAVALMENVSSLPEQNLEGHGGFPLPDWFDPWLHSNKTSIHRRVTRFQQSFLSQLSQGDAYNIINNMSQYGINPRSNAPYLPNNANADYAQNIIPEFQSSSSRNRVVEDISFQMNQENTIHYLHRSESLQPVQSHNQTFAPFMINPRAASGLYQHDMSQVETSVLVPNAHLSLVNSNSSASQEDDLFVDDAQQIVQGEGK</sequence>
<comment type="caution">
    <text evidence="1">The sequence shown here is derived from an EMBL/GenBank/DDBJ whole genome shotgun (WGS) entry which is preliminary data.</text>
</comment>
<name>A0AAV9ARJ8_ACOGR</name>
<organism evidence="1 2">
    <name type="scientific">Acorus gramineus</name>
    <name type="common">Dwarf sweet flag</name>
    <dbReference type="NCBI Taxonomy" id="55184"/>
    <lineage>
        <taxon>Eukaryota</taxon>
        <taxon>Viridiplantae</taxon>
        <taxon>Streptophyta</taxon>
        <taxon>Embryophyta</taxon>
        <taxon>Tracheophyta</taxon>
        <taxon>Spermatophyta</taxon>
        <taxon>Magnoliopsida</taxon>
        <taxon>Liliopsida</taxon>
        <taxon>Acoraceae</taxon>
        <taxon>Acorus</taxon>
    </lineage>
</organism>
<proteinExistence type="predicted"/>
<dbReference type="Proteomes" id="UP001179952">
    <property type="component" value="Unassembled WGS sequence"/>
</dbReference>